<evidence type="ECO:0000256" key="3">
    <source>
        <dbReference type="ARBA" id="ARBA00022692"/>
    </source>
</evidence>
<evidence type="ECO:0000256" key="2">
    <source>
        <dbReference type="ARBA" id="ARBA00022475"/>
    </source>
</evidence>
<feature type="transmembrane region" description="Helical" evidence="6">
    <location>
        <begin position="671"/>
        <end position="692"/>
    </location>
</feature>
<evidence type="ECO:0000256" key="4">
    <source>
        <dbReference type="ARBA" id="ARBA00022989"/>
    </source>
</evidence>
<accession>A0A1H4CVJ9</accession>
<dbReference type="Pfam" id="PF02687">
    <property type="entry name" value="FtsX"/>
    <property type="match status" value="2"/>
</dbReference>
<keyword evidence="3 6" id="KW-0812">Transmembrane</keyword>
<feature type="transmembrane region" description="Helical" evidence="6">
    <location>
        <begin position="754"/>
        <end position="774"/>
    </location>
</feature>
<dbReference type="Proteomes" id="UP000198850">
    <property type="component" value="Unassembled WGS sequence"/>
</dbReference>
<dbReference type="PANTHER" id="PTHR30572:SF18">
    <property type="entry name" value="ABC-TYPE MACROLIDE FAMILY EXPORT SYSTEM PERMEASE COMPONENT 2"/>
    <property type="match status" value="1"/>
</dbReference>
<evidence type="ECO:0000313" key="9">
    <source>
        <dbReference type="EMBL" id="SEA64410.1"/>
    </source>
</evidence>
<gene>
    <name evidence="9" type="ORF">SAMN05443550_104211</name>
</gene>
<dbReference type="AlphaFoldDB" id="A0A1H4CVJ9"/>
<feature type="transmembrane region" description="Helical" evidence="6">
    <location>
        <begin position="331"/>
        <end position="358"/>
    </location>
</feature>
<dbReference type="GO" id="GO:0022857">
    <property type="term" value="F:transmembrane transporter activity"/>
    <property type="evidence" value="ECO:0007669"/>
    <property type="project" value="TreeGrafter"/>
</dbReference>
<protein>
    <submittedName>
        <fullName evidence="9">ABC-type antimicrobial peptide transport system, permease component</fullName>
    </submittedName>
</protein>
<feature type="domain" description="ABC3 transporter permease C-terminal" evidence="7">
    <location>
        <begin position="290"/>
        <end position="405"/>
    </location>
</feature>
<evidence type="ECO:0000256" key="1">
    <source>
        <dbReference type="ARBA" id="ARBA00004651"/>
    </source>
</evidence>
<evidence type="ECO:0000256" key="5">
    <source>
        <dbReference type="ARBA" id="ARBA00023136"/>
    </source>
</evidence>
<dbReference type="STRING" id="425514.SAMN05443550_104211"/>
<feature type="domain" description="MacB-like periplasmic core" evidence="8">
    <location>
        <begin position="21"/>
        <end position="246"/>
    </location>
</feature>
<proteinExistence type="predicted"/>
<feature type="transmembrane region" description="Helical" evidence="6">
    <location>
        <begin position="20"/>
        <end position="41"/>
    </location>
</feature>
<evidence type="ECO:0000313" key="10">
    <source>
        <dbReference type="Proteomes" id="UP000198850"/>
    </source>
</evidence>
<dbReference type="GO" id="GO:0005886">
    <property type="term" value="C:plasma membrane"/>
    <property type="evidence" value="ECO:0007669"/>
    <property type="project" value="UniProtKB-SubCell"/>
</dbReference>
<organism evidence="9 10">
    <name type="scientific">Pedobacter hartonius</name>
    <dbReference type="NCBI Taxonomy" id="425514"/>
    <lineage>
        <taxon>Bacteria</taxon>
        <taxon>Pseudomonadati</taxon>
        <taxon>Bacteroidota</taxon>
        <taxon>Sphingobacteriia</taxon>
        <taxon>Sphingobacteriales</taxon>
        <taxon>Sphingobacteriaceae</taxon>
        <taxon>Pedobacter</taxon>
    </lineage>
</organism>
<evidence type="ECO:0000256" key="6">
    <source>
        <dbReference type="SAM" id="Phobius"/>
    </source>
</evidence>
<feature type="transmembrane region" description="Helical" evidence="6">
    <location>
        <begin position="284"/>
        <end position="306"/>
    </location>
</feature>
<keyword evidence="5 6" id="KW-0472">Membrane</keyword>
<dbReference type="Pfam" id="PF12704">
    <property type="entry name" value="MacB_PCD"/>
    <property type="match status" value="1"/>
</dbReference>
<feature type="domain" description="ABC3 transporter permease C-terminal" evidence="7">
    <location>
        <begin position="672"/>
        <end position="784"/>
    </location>
</feature>
<name>A0A1H4CVJ9_9SPHI</name>
<dbReference type="RefSeq" id="WP_090556343.1">
    <property type="nucleotide sequence ID" value="NZ_FNRA01000004.1"/>
</dbReference>
<feature type="transmembrane region" description="Helical" evidence="6">
    <location>
        <begin position="378"/>
        <end position="404"/>
    </location>
</feature>
<dbReference type="EMBL" id="FNRA01000004">
    <property type="protein sequence ID" value="SEA64410.1"/>
    <property type="molecule type" value="Genomic_DNA"/>
</dbReference>
<feature type="transmembrane region" description="Helical" evidence="6">
    <location>
        <begin position="425"/>
        <end position="445"/>
    </location>
</feature>
<dbReference type="InterPro" id="IPR050250">
    <property type="entry name" value="Macrolide_Exporter_MacB"/>
</dbReference>
<dbReference type="PANTHER" id="PTHR30572">
    <property type="entry name" value="MEMBRANE COMPONENT OF TRANSPORTER-RELATED"/>
    <property type="match status" value="1"/>
</dbReference>
<dbReference type="InterPro" id="IPR025857">
    <property type="entry name" value="MacB_PCD"/>
</dbReference>
<dbReference type="OrthoDB" id="1451596at2"/>
<evidence type="ECO:0000259" key="8">
    <source>
        <dbReference type="Pfam" id="PF12704"/>
    </source>
</evidence>
<sequence>MFQHHLLLIYRNFKRYKSSFFINLTGLSAGLSCALLIYLWVNDEVQMDKFHAKNGHLYQVMQDMKTAQGDIITEATPGILAEALKQELPEVKESLTASPTYWLEQTKLSADHQGDIKAAGKFAGRDFFKIFSFPLVSGDINRVLTGKQAIVISEKLAMKLFNTTRVLGKEIIWRNVEMQNETHSLVTGVFKDTPANSSDHFDFLVSLDILYGANDNYVKWTSNGPSTFIVLKNGTDPAQLNAKIRDFMRPKGVKAHTLFIRPFADGYLHGTYTNGLQSGGRIEYVRLFSLIAVFILVIACINFMNLSTARASRRMKEVGIKKVMGAGRSSLIVQYLGESILLSTLSLFIALLCVELILPQFNEITGKQLSLHFNGRLLLIITGITLFTGLVSGSYPALYLSAFNPAAALKGKLVTSASALWTRRGLVVFQFTLSVVLIVCVFVVYKQIEFVQRKNLGYQKDNVVYLEAEGKLKTHIVSFLAAVRKIPGILNASSMDRGFLGEFGSTEGDFKWEGRNPKEIIKFQNASINSGLIETLGMEMAAGRSFSDKFGADSTKILINEEGIRVMGLKNPIGKMFGLWGKDYQIVGVVKNFNFESLHEAVKPLFFRYATQQTNRVLMRIKAGQEKETLAALRDFYLQYNPGFQFEYRFLDQDFQAQYTAENRVSVLSRYFAGLAVIISCLGLFGLAAFTAERMFKEIGIRKVLGASEWSIIYILSGEFIKPVAASVIIALPLSYVLTRYWLDTFAYRIELQLWYFAAAGAMALLISWLTVGLQAIKAARMNPIECLREE</sequence>
<reference evidence="9 10" key="1">
    <citation type="submission" date="2016-10" db="EMBL/GenBank/DDBJ databases">
        <authorList>
            <person name="de Groot N.N."/>
        </authorList>
    </citation>
    <scope>NUCLEOTIDE SEQUENCE [LARGE SCALE GENOMIC DNA]</scope>
    <source>
        <strain evidence="9 10">DSM 19033</strain>
    </source>
</reference>
<keyword evidence="10" id="KW-1185">Reference proteome</keyword>
<keyword evidence="4 6" id="KW-1133">Transmembrane helix</keyword>
<dbReference type="InterPro" id="IPR003838">
    <property type="entry name" value="ABC3_permease_C"/>
</dbReference>
<evidence type="ECO:0000259" key="7">
    <source>
        <dbReference type="Pfam" id="PF02687"/>
    </source>
</evidence>
<keyword evidence="2" id="KW-1003">Cell membrane</keyword>
<feature type="transmembrane region" description="Helical" evidence="6">
    <location>
        <begin position="712"/>
        <end position="734"/>
    </location>
</feature>
<comment type="subcellular location">
    <subcellularLocation>
        <location evidence="1">Cell membrane</location>
        <topology evidence="1">Multi-pass membrane protein</topology>
    </subcellularLocation>
</comment>